<dbReference type="EMBL" id="WJQU01000002">
    <property type="protein sequence ID" value="KAJ6642899.1"/>
    <property type="molecule type" value="Genomic_DNA"/>
</dbReference>
<organism evidence="2 3">
    <name type="scientific">Pseudolycoriella hygida</name>
    <dbReference type="NCBI Taxonomy" id="35572"/>
    <lineage>
        <taxon>Eukaryota</taxon>
        <taxon>Metazoa</taxon>
        <taxon>Ecdysozoa</taxon>
        <taxon>Arthropoda</taxon>
        <taxon>Hexapoda</taxon>
        <taxon>Insecta</taxon>
        <taxon>Pterygota</taxon>
        <taxon>Neoptera</taxon>
        <taxon>Endopterygota</taxon>
        <taxon>Diptera</taxon>
        <taxon>Nematocera</taxon>
        <taxon>Sciaroidea</taxon>
        <taxon>Sciaridae</taxon>
        <taxon>Pseudolycoriella</taxon>
    </lineage>
</organism>
<gene>
    <name evidence="2" type="ORF">Bhyg_07855</name>
</gene>
<dbReference type="Proteomes" id="UP001151699">
    <property type="component" value="Chromosome B"/>
</dbReference>
<sequence length="431" mass="49272">METITVKRGDTTYLLLNLSTERATEFRNDSLKLAEYFTACIQTESNICIRDIDGNSSSVSSDESRLFGKKFFFLCGPPNFVYAVKFDKHEWHYFDVLDSIIARHRSLPSSVNSLIGGLSKVKSVSVNLNDDQSKNYFYDGKFVFEDKELMTFMDLGDNQPQEYNKLKPSELKSTHLVFISGETNPLLFINQFEKCIDVKADKDKMYNIRHFVDESHRAEFSRLFFTSDWQSVKSAFIQIYSLSFVVNKKREMCIDFDESSSLRSFMERKLTSLSKFTTLPFLNQVEIALNDLPIEISNLFIVNEKMTSKKSQILDFCDTIEEIVETWRKTVKVGDNVDETEQESNRTENQTEPVNRMEVFHFTSSEPSRGVGRGAKARGGRGGYGQTANGGIKKRGRPPKKLATVVEDDGDLSDFLNQIDNTSRSSWSDAQ</sequence>
<keyword evidence="3" id="KW-1185">Reference proteome</keyword>
<comment type="caution">
    <text evidence="2">The sequence shown here is derived from an EMBL/GenBank/DDBJ whole genome shotgun (WGS) entry which is preliminary data.</text>
</comment>
<reference evidence="2" key="1">
    <citation type="submission" date="2022-07" db="EMBL/GenBank/DDBJ databases">
        <authorList>
            <person name="Trinca V."/>
            <person name="Uliana J.V.C."/>
            <person name="Torres T.T."/>
            <person name="Ward R.J."/>
            <person name="Monesi N."/>
        </authorList>
    </citation>
    <scope>NUCLEOTIDE SEQUENCE</scope>
    <source>
        <strain evidence="2">HSMRA1968</strain>
        <tissue evidence="2">Whole embryos</tissue>
    </source>
</reference>
<dbReference type="AlphaFoldDB" id="A0A9Q0S341"/>
<feature type="compositionally biased region" description="Polar residues" evidence="1">
    <location>
        <begin position="415"/>
        <end position="431"/>
    </location>
</feature>
<evidence type="ECO:0000313" key="2">
    <source>
        <dbReference type="EMBL" id="KAJ6642899.1"/>
    </source>
</evidence>
<proteinExistence type="predicted"/>
<dbReference type="OrthoDB" id="7793556at2759"/>
<protein>
    <submittedName>
        <fullName evidence="2">Uncharacterized protein</fullName>
    </submittedName>
</protein>
<evidence type="ECO:0000313" key="3">
    <source>
        <dbReference type="Proteomes" id="UP001151699"/>
    </source>
</evidence>
<feature type="region of interest" description="Disordered" evidence="1">
    <location>
        <begin position="365"/>
        <end position="431"/>
    </location>
</feature>
<feature type="region of interest" description="Disordered" evidence="1">
    <location>
        <begin position="335"/>
        <end position="354"/>
    </location>
</feature>
<evidence type="ECO:0000256" key="1">
    <source>
        <dbReference type="SAM" id="MobiDB-lite"/>
    </source>
</evidence>
<accession>A0A9Q0S341</accession>
<name>A0A9Q0S341_9DIPT</name>